<evidence type="ECO:0000256" key="11">
    <source>
        <dbReference type="ARBA" id="ARBA00023201"/>
    </source>
</evidence>
<keyword evidence="8 13" id="KW-0406">Ion transport</keyword>
<reference evidence="18 19" key="1">
    <citation type="submission" date="2019-10" db="EMBL/GenBank/DDBJ databases">
        <title>Assembly and Annotation for the nematode Trichostrongylus colubriformis.</title>
        <authorList>
            <person name="Martin J."/>
        </authorList>
    </citation>
    <scope>NUCLEOTIDE SEQUENCE [LARGE SCALE GENOMIC DNA]</scope>
    <source>
        <strain evidence="18">G859</strain>
        <tissue evidence="18">Whole worm</tissue>
    </source>
</reference>
<keyword evidence="7" id="KW-0915">Sodium</keyword>
<comment type="similarity">
    <text evidence="2 13">Belongs to the amiloride-sensitive sodium channel (TC 1.A.6) family.</text>
</comment>
<evidence type="ECO:0000256" key="2">
    <source>
        <dbReference type="ARBA" id="ARBA00007193"/>
    </source>
</evidence>
<name>A0AAN8IP63_TRICO</name>
<dbReference type="FunFam" id="1.10.287.770:FF:000001">
    <property type="entry name" value="Acid-sensing ion channel subunit 1"/>
    <property type="match status" value="1"/>
</dbReference>
<dbReference type="Gene3D" id="1.10.287.70">
    <property type="match status" value="1"/>
</dbReference>
<keyword evidence="5 13" id="KW-0812">Transmembrane</keyword>
<dbReference type="InterPro" id="IPR020903">
    <property type="entry name" value="ENaC_CS"/>
</dbReference>
<dbReference type="PANTHER" id="PTHR11690:SF275">
    <property type="entry name" value="DEGENERIN MEC-4"/>
    <property type="match status" value="1"/>
</dbReference>
<comment type="subcellular location">
    <subcellularLocation>
        <location evidence="1">Membrane</location>
        <topology evidence="1">Multi-pass membrane protein</topology>
    </subcellularLocation>
</comment>
<dbReference type="Gene3D" id="2.60.470.10">
    <property type="entry name" value="Acid-sensing ion channels like domains"/>
    <property type="match status" value="1"/>
</dbReference>
<evidence type="ECO:0000256" key="3">
    <source>
        <dbReference type="ARBA" id="ARBA00022448"/>
    </source>
</evidence>
<dbReference type="PANTHER" id="PTHR11690">
    <property type="entry name" value="AMILORIDE-SENSITIVE SODIUM CHANNEL-RELATED"/>
    <property type="match status" value="1"/>
</dbReference>
<evidence type="ECO:0000256" key="13">
    <source>
        <dbReference type="RuleBase" id="RU000679"/>
    </source>
</evidence>
<keyword evidence="12 13" id="KW-0407">Ion channel</keyword>
<dbReference type="Pfam" id="PF07885">
    <property type="entry name" value="Ion_trans_2"/>
    <property type="match status" value="2"/>
</dbReference>
<feature type="transmembrane region" description="Helical" evidence="15">
    <location>
        <begin position="337"/>
        <end position="358"/>
    </location>
</feature>
<feature type="transmembrane region" description="Helical" evidence="15">
    <location>
        <begin position="271"/>
        <end position="296"/>
    </location>
</feature>
<evidence type="ECO:0000313" key="18">
    <source>
        <dbReference type="EMBL" id="KAK5978153.1"/>
    </source>
</evidence>
<evidence type="ECO:0000256" key="10">
    <source>
        <dbReference type="ARBA" id="ARBA00023180"/>
    </source>
</evidence>
<evidence type="ECO:0000256" key="7">
    <source>
        <dbReference type="ARBA" id="ARBA00023053"/>
    </source>
</evidence>
<evidence type="ECO:0000256" key="8">
    <source>
        <dbReference type="ARBA" id="ARBA00023065"/>
    </source>
</evidence>
<dbReference type="Pfam" id="PF00858">
    <property type="entry name" value="ASC"/>
    <property type="match status" value="1"/>
</dbReference>
<dbReference type="InterPro" id="IPR013099">
    <property type="entry name" value="K_chnl_dom"/>
</dbReference>
<keyword evidence="3 13" id="KW-0813">Transport</keyword>
<keyword evidence="19" id="KW-1185">Reference proteome</keyword>
<dbReference type="GO" id="GO:0015280">
    <property type="term" value="F:ligand-gated sodium channel activity"/>
    <property type="evidence" value="ECO:0007669"/>
    <property type="project" value="TreeGrafter"/>
</dbReference>
<organism evidence="18 19">
    <name type="scientific">Trichostrongylus colubriformis</name>
    <name type="common">Black scour worm</name>
    <dbReference type="NCBI Taxonomy" id="6319"/>
    <lineage>
        <taxon>Eukaryota</taxon>
        <taxon>Metazoa</taxon>
        <taxon>Ecdysozoa</taxon>
        <taxon>Nematoda</taxon>
        <taxon>Chromadorea</taxon>
        <taxon>Rhabditida</taxon>
        <taxon>Rhabditina</taxon>
        <taxon>Rhabditomorpha</taxon>
        <taxon>Strongyloidea</taxon>
        <taxon>Trichostrongylidae</taxon>
        <taxon>Trichostrongylus</taxon>
    </lineage>
</organism>
<gene>
    <name evidence="18" type="ORF">GCK32_000434</name>
</gene>
<evidence type="ECO:0000259" key="16">
    <source>
        <dbReference type="Pfam" id="PF07885"/>
    </source>
</evidence>
<feature type="transmembrane region" description="Helical" evidence="15">
    <location>
        <begin position="1247"/>
        <end position="1266"/>
    </location>
</feature>
<keyword evidence="6 15" id="KW-1133">Transmembrane helix</keyword>
<evidence type="ECO:0000256" key="4">
    <source>
        <dbReference type="ARBA" id="ARBA00022461"/>
    </source>
</evidence>
<accession>A0AAN8IP63</accession>
<protein>
    <submittedName>
        <fullName evidence="18">Uncharacterized protein</fullName>
    </submittedName>
</protein>
<dbReference type="Gene3D" id="1.10.287.770">
    <property type="entry name" value="YojJ-like"/>
    <property type="match status" value="1"/>
</dbReference>
<dbReference type="PROSITE" id="PS01206">
    <property type="entry name" value="ASC"/>
    <property type="match status" value="1"/>
</dbReference>
<evidence type="ECO:0000256" key="5">
    <source>
        <dbReference type="ARBA" id="ARBA00022692"/>
    </source>
</evidence>
<dbReference type="InterPro" id="IPR004726">
    <property type="entry name" value="Deg-1"/>
</dbReference>
<keyword evidence="4 13" id="KW-0894">Sodium channel</keyword>
<dbReference type="GO" id="GO:0005886">
    <property type="term" value="C:plasma membrane"/>
    <property type="evidence" value="ECO:0007669"/>
    <property type="project" value="TreeGrafter"/>
</dbReference>
<dbReference type="PRINTS" id="PR01078">
    <property type="entry name" value="AMINACHANNEL"/>
</dbReference>
<feature type="transmembrane region" description="Helical" evidence="15">
    <location>
        <begin position="89"/>
        <end position="109"/>
    </location>
</feature>
<feature type="transmembrane region" description="Helical" evidence="15">
    <location>
        <begin position="213"/>
        <end position="234"/>
    </location>
</feature>
<dbReference type="FunFam" id="2.60.470.10:FF:000004">
    <property type="entry name" value="Degenerin unc-8"/>
    <property type="match status" value="1"/>
</dbReference>
<keyword evidence="10" id="KW-0325">Glycoprotein</keyword>
<dbReference type="Pfam" id="PF22214">
    <property type="entry name" value="Mec-4_10_cyt"/>
    <property type="match status" value="1"/>
</dbReference>
<evidence type="ECO:0000256" key="14">
    <source>
        <dbReference type="SAM" id="MobiDB-lite"/>
    </source>
</evidence>
<feature type="domain" description="Degenerin mec-4/10 cytosolic" evidence="17">
    <location>
        <begin position="575"/>
        <end position="637"/>
    </location>
</feature>
<comment type="caution">
    <text evidence="18">The sequence shown here is derived from an EMBL/GenBank/DDBJ whole genome shotgun (WGS) entry which is preliminary data.</text>
</comment>
<keyword evidence="11 13" id="KW-0739">Sodium transport</keyword>
<evidence type="ECO:0000256" key="1">
    <source>
        <dbReference type="ARBA" id="ARBA00004141"/>
    </source>
</evidence>
<feature type="domain" description="Potassium channel" evidence="16">
    <location>
        <begin position="282"/>
        <end position="356"/>
    </location>
</feature>
<keyword evidence="9 15" id="KW-0472">Membrane</keyword>
<evidence type="ECO:0000256" key="15">
    <source>
        <dbReference type="SAM" id="Phobius"/>
    </source>
</evidence>
<dbReference type="InterPro" id="IPR001873">
    <property type="entry name" value="ENaC"/>
</dbReference>
<sequence length="1295" mass="147879">MAQIDIRQENELQTRSRIISNQLKDRDNCIVLKIDTQMTTVNECSPFGFHFELDKKRYQKRRKQIRRQRITQWFSWLAYYHHKFGIRHVFLVLLLTIFVFVGGAIFYRLESPHEITALKETIVLMQGIITETTIDVINITLSYNGTTRDEKLVKLLKTYYKTMLEAEDRFRGSVWHKAENLDLHLMWYYSSATFYAMTLFTTIGYGTIVCQTVWGRILSVVYACIGIPLMLVVLGDIGEWFQKILTKTYIFLLMKWRNFRKQKLTTPLNEIFLPMWVALPLVLIYIISCTVIIHWFDHNEGNKPGIAFSDAFYFTFISLTTIGLGDVMPYNIQYSPFLAAAFLLGLALVSIVNTSIYAQLYDMFFDSVERVEGYLERIHIEHFRGHGYRVFQEMEPVFRMLVCSFPHIEKAAKNEMVESIGESFRLQKKLKKSVRMDISATAAPAHIRKRTISDIAAYGEETHEKPLAVRRRAPTLGALGGLDLAKFRKMREDRRRGERVTNASTAMEAVESDSEASNTASELETEVEECSPSTGIYGRVSFFHCFTFLTIFIDFPDPCDTAFCDAPGSPAIYGDPQAYLHAEDLAKFVSEREYYGDFRYGECFNSSESGVQCEIITGKFDPKLLPYDKRMAWHFKEFCYKTSAHGIPMIGQAPNRYYRTVWILLFLGCMTMLYMNARSVLDKYNRNEKIVDIQLKFDTAPFPAITLCNLNPYKVSLATNVDLVKRTLSAFDGAMEKAGEKQKDDAVPETSSAVPRAKRSNGLQGAFFEPGYARCLCGKSSSEMDDFLAEKAETGRTTKSFSLYDEELGYEEDDYYPESTTGMSVMEECKSERTKLDEPTGYDDHCICAFDRNTNDAWPCFLKDAWESTECDTCNEHAFCTKDNATSKGHKSPCLCAPSRFCVAYNGKTPPIEIWTYLKGGPPTEDPNFLEAMGFQGMTDEVAIVTRAKENIMFAMATLSMEDREKLSTTKRELVQKCSFNGKACDIDADFLTHIDPVFGSCFTYNHNRTVNLTSIRAGPMYGLRMLVYVNASDYMPTTEATGVRLTIHDKEEFPFPDTFGYSAPTGYVSSFGLRLRKMTRLPAPYGDCVPDGKTSDYIYANYLYSVEGCYRSCFQQLVLKECKCGDPRFPVPAGVKHCEAADPVARKCLDARMNELGGLHGSFRCRCQQPCRQSIYSVTYSPAKWPSLSLQIQLGSCNGTNAECNKHYKENGAMVEVFYEQLNFEMLTESEAYGFVNLLADFGGQLGLWCGISFLTCCEFVFLFFETTYMSAQHNWELYKKKRAEKEKQKKFLL</sequence>
<evidence type="ECO:0000256" key="6">
    <source>
        <dbReference type="ARBA" id="ARBA00022989"/>
    </source>
</evidence>
<evidence type="ECO:0000256" key="9">
    <source>
        <dbReference type="ARBA" id="ARBA00023136"/>
    </source>
</evidence>
<dbReference type="InterPro" id="IPR054001">
    <property type="entry name" value="Mec-4/10_cyt"/>
</dbReference>
<feature type="transmembrane region" description="Helical" evidence="15">
    <location>
        <begin position="186"/>
        <end position="206"/>
    </location>
</feature>
<feature type="transmembrane region" description="Helical" evidence="15">
    <location>
        <begin position="311"/>
        <end position="330"/>
    </location>
</feature>
<dbReference type="SUPFAM" id="SSF81324">
    <property type="entry name" value="Voltage-gated potassium channels"/>
    <property type="match status" value="2"/>
</dbReference>
<feature type="region of interest" description="Disordered" evidence="14">
    <location>
        <begin position="493"/>
        <end position="521"/>
    </location>
</feature>
<dbReference type="EMBL" id="WIXE01009766">
    <property type="protein sequence ID" value="KAK5978153.1"/>
    <property type="molecule type" value="Genomic_DNA"/>
</dbReference>
<evidence type="ECO:0000256" key="12">
    <source>
        <dbReference type="ARBA" id="ARBA00023303"/>
    </source>
</evidence>
<dbReference type="Proteomes" id="UP001331761">
    <property type="component" value="Unassembled WGS sequence"/>
</dbReference>
<proteinExistence type="inferred from homology"/>
<dbReference type="NCBIfam" id="TIGR00867">
    <property type="entry name" value="deg-1"/>
    <property type="match status" value="1"/>
</dbReference>
<evidence type="ECO:0000313" key="19">
    <source>
        <dbReference type="Proteomes" id="UP001331761"/>
    </source>
</evidence>
<evidence type="ECO:0000259" key="17">
    <source>
        <dbReference type="Pfam" id="PF22214"/>
    </source>
</evidence>
<feature type="domain" description="Potassium channel" evidence="16">
    <location>
        <begin position="187"/>
        <end position="243"/>
    </location>
</feature>